<evidence type="ECO:0000256" key="6">
    <source>
        <dbReference type="ARBA" id="ARBA00022801"/>
    </source>
</evidence>
<keyword evidence="11" id="KW-0464">Manganese</keyword>
<feature type="compositionally biased region" description="Basic and acidic residues" evidence="14">
    <location>
        <begin position="420"/>
        <end position="433"/>
    </location>
</feature>
<dbReference type="SUPFAM" id="SSF56219">
    <property type="entry name" value="DNase I-like"/>
    <property type="match status" value="1"/>
</dbReference>
<evidence type="ECO:0000259" key="15">
    <source>
        <dbReference type="PROSITE" id="PS51999"/>
    </source>
</evidence>
<dbReference type="PROSITE" id="PS00728">
    <property type="entry name" value="AP_NUCLEASE_F1_3"/>
    <property type="match status" value="1"/>
</dbReference>
<keyword evidence="7" id="KW-0862">Zinc</keyword>
<dbReference type="InterPro" id="IPR005135">
    <property type="entry name" value="Endo/exonuclease/phosphatase"/>
</dbReference>
<dbReference type="PANTHER" id="PTHR22748">
    <property type="entry name" value="AP ENDONUCLEASE"/>
    <property type="match status" value="1"/>
</dbReference>
<feature type="binding site" evidence="11">
    <location>
        <position position="364"/>
    </location>
    <ligand>
        <name>Mg(2+)</name>
        <dbReference type="ChEBI" id="CHEBI:18420"/>
        <label>1</label>
    </ligand>
</feature>
<evidence type="ECO:0000313" key="16">
    <source>
        <dbReference type="EMBL" id="PVH23273.1"/>
    </source>
</evidence>
<dbReference type="InterPro" id="IPR004808">
    <property type="entry name" value="AP_endonuc_1"/>
</dbReference>
<keyword evidence="6" id="KW-0378">Hydrolase</keyword>
<organism evidence="16 17">
    <name type="scientific">Candidozyma haemuli</name>
    <dbReference type="NCBI Taxonomy" id="45357"/>
    <lineage>
        <taxon>Eukaryota</taxon>
        <taxon>Fungi</taxon>
        <taxon>Dikarya</taxon>
        <taxon>Ascomycota</taxon>
        <taxon>Saccharomycotina</taxon>
        <taxon>Pichiomycetes</taxon>
        <taxon>Metschnikowiaceae</taxon>
        <taxon>Candidozyma</taxon>
    </lineage>
</organism>
<feature type="binding site" evidence="11">
    <location>
        <position position="231"/>
    </location>
    <ligand>
        <name>Mg(2+)</name>
        <dbReference type="ChEBI" id="CHEBI:18420"/>
        <label>1</label>
    </ligand>
</feature>
<dbReference type="GeneID" id="37008338"/>
<feature type="compositionally biased region" description="Polar residues" evidence="14">
    <location>
        <begin position="445"/>
        <end position="454"/>
    </location>
</feature>
<dbReference type="PROSITE" id="PS51999">
    <property type="entry name" value="ZF_GRF"/>
    <property type="match status" value="1"/>
</dbReference>
<dbReference type="PANTHER" id="PTHR22748:SF4">
    <property type="entry name" value="DNA-(APURINIC OR APYRIMIDINIC SITE) ENDONUCLEASE 2"/>
    <property type="match status" value="1"/>
</dbReference>
<dbReference type="Pfam" id="PF06839">
    <property type="entry name" value="Zn_ribbon_GRF"/>
    <property type="match status" value="1"/>
</dbReference>
<evidence type="ECO:0000313" key="17">
    <source>
        <dbReference type="Proteomes" id="UP000244309"/>
    </source>
</evidence>
<evidence type="ECO:0000256" key="12">
    <source>
        <dbReference type="PIRSR" id="PIRSR604808-3"/>
    </source>
</evidence>
<dbReference type="InterPro" id="IPR010666">
    <property type="entry name" value="Znf_GRF"/>
</dbReference>
<dbReference type="PROSITE" id="PS00726">
    <property type="entry name" value="AP_NUCLEASE_F1_1"/>
    <property type="match status" value="1"/>
</dbReference>
<dbReference type="Gene3D" id="3.60.10.10">
    <property type="entry name" value="Endonuclease/exonuclease/phosphatase"/>
    <property type="match status" value="1"/>
</dbReference>
<feature type="active site" evidence="10">
    <location>
        <position position="190"/>
    </location>
</feature>
<feature type="binding site" evidence="11">
    <location>
        <position position="233"/>
    </location>
    <ligand>
        <name>Mg(2+)</name>
        <dbReference type="ChEBI" id="CHEBI:18420"/>
        <label>1</label>
    </ligand>
</feature>
<dbReference type="VEuPathDB" id="FungiDB:CXQ85_003007"/>
<evidence type="ECO:0000256" key="2">
    <source>
        <dbReference type="ARBA" id="ARBA00007092"/>
    </source>
</evidence>
<feature type="binding site" evidence="11">
    <location>
        <position position="365"/>
    </location>
    <ligand>
        <name>Mg(2+)</name>
        <dbReference type="ChEBI" id="CHEBI:18420"/>
        <label>1</label>
    </ligand>
</feature>
<dbReference type="Pfam" id="PF03372">
    <property type="entry name" value="Exo_endo_phos"/>
    <property type="match status" value="1"/>
</dbReference>
<evidence type="ECO:0000256" key="7">
    <source>
        <dbReference type="ARBA" id="ARBA00022833"/>
    </source>
</evidence>
<feature type="site" description="Important for catalytic activity" evidence="12">
    <location>
        <position position="338"/>
    </location>
</feature>
<dbReference type="GO" id="GO:0008270">
    <property type="term" value="F:zinc ion binding"/>
    <property type="evidence" value="ECO:0007669"/>
    <property type="project" value="UniProtKB-KW"/>
</dbReference>
<comment type="cofactor">
    <cofactor evidence="1">
        <name>Mn(2+)</name>
        <dbReference type="ChEBI" id="CHEBI:29035"/>
    </cofactor>
</comment>
<dbReference type="Proteomes" id="UP000244309">
    <property type="component" value="Unassembled WGS sequence"/>
</dbReference>
<dbReference type="AlphaFoldDB" id="A0A2V1B0R8"/>
<dbReference type="STRING" id="45357.A0A2V1B0R8"/>
<dbReference type="OrthoDB" id="391817at2759"/>
<feature type="domain" description="GRF-type" evidence="15">
    <location>
        <begin position="505"/>
        <end position="554"/>
    </location>
</feature>
<protein>
    <recommendedName>
        <fullName evidence="3">DNA-(apurinic or apyrimidinic site) endonuclease 2</fullName>
    </recommendedName>
</protein>
<evidence type="ECO:0000256" key="13">
    <source>
        <dbReference type="PROSITE-ProRule" id="PRU01343"/>
    </source>
</evidence>
<sequence>MSLSDLLAKDPLSRIPRTSNNEVRYLTFNVNGIKTLFNYYPWNQLQNDHDALFEALGADIVSLQELKINGDGLAATGVLKKYKAFISIPKSRKGYSGVGLFVRIPVSTDPPHVQTCLSVVKAEEGITGTLQNPEDKSQTYEDAEDGIGGYMDIEDIEEMNMTIEDLRALDSEGRAAVVELASGTVVFSLYCPANSSGTEQGQIFRLRFLKVLLRRCLKLKRSGKEVIVMGDINVSLDLIDQAEAINEGIKAKLVTNNLKDGGEEFERVNEEPCLAFKLGPQRGLLQKYVIPTNPYTKPLDISFLHDTTRVVQGRRLAMYTVWNTMTNARQSNYGSRIDLILASCQKTVDNIARADILPYIKGSDHCPVFTDIDVSFVTKQPPAEQKKHKFEARTFYKLVKHRDISSMFGGSGTKRSATPESDKKDSENKDPKKPKLQYVSRKKSNNAPSSQHSIKNFFFQDKPTVSSDKEEEIPTQEDPPSTENTVKLDSISKLTSLIYSDPPKCRHGEECILKTSLTNATKGKKFWCCPRTSKGSSTELGEHRCEYFEWAKTKGKA</sequence>
<keyword evidence="9" id="KW-0539">Nucleus</keyword>
<dbReference type="GO" id="GO:0008081">
    <property type="term" value="F:phosphoric diester hydrolase activity"/>
    <property type="evidence" value="ECO:0007669"/>
    <property type="project" value="TreeGrafter"/>
</dbReference>
<accession>A0A2V1B0R8</accession>
<gene>
    <name evidence="16" type="ORF">CXQ85_003007</name>
</gene>
<evidence type="ECO:0000256" key="4">
    <source>
        <dbReference type="ARBA" id="ARBA00022723"/>
    </source>
</evidence>
<feature type="active site" description="Proton donor/acceptor" evidence="10">
    <location>
        <position position="231"/>
    </location>
</feature>
<feature type="binding site" evidence="11">
    <location>
        <position position="29"/>
    </location>
    <ligand>
        <name>Mg(2+)</name>
        <dbReference type="ChEBI" id="CHEBI:18420"/>
        <label>1</label>
    </ligand>
</feature>
<feature type="compositionally biased region" description="Basic residues" evidence="14">
    <location>
        <begin position="434"/>
        <end position="444"/>
    </location>
</feature>
<feature type="site" description="Transition state stabilizer" evidence="12">
    <location>
        <position position="233"/>
    </location>
</feature>
<feature type="region of interest" description="Disordered" evidence="14">
    <location>
        <begin position="407"/>
        <end position="485"/>
    </location>
</feature>
<dbReference type="GO" id="GO:0008311">
    <property type="term" value="F:double-stranded DNA 3'-5' DNA exonuclease activity"/>
    <property type="evidence" value="ECO:0007669"/>
    <property type="project" value="TreeGrafter"/>
</dbReference>
<dbReference type="GO" id="GO:0006284">
    <property type="term" value="P:base-excision repair"/>
    <property type="evidence" value="ECO:0007669"/>
    <property type="project" value="TreeGrafter"/>
</dbReference>
<evidence type="ECO:0000256" key="14">
    <source>
        <dbReference type="SAM" id="MobiDB-lite"/>
    </source>
</evidence>
<dbReference type="InterPro" id="IPR020848">
    <property type="entry name" value="AP_endonuclease_F1_CS"/>
</dbReference>
<keyword evidence="8 11" id="KW-0460">Magnesium</keyword>
<dbReference type="GO" id="GO:0005634">
    <property type="term" value="C:nucleus"/>
    <property type="evidence" value="ECO:0007669"/>
    <property type="project" value="TreeGrafter"/>
</dbReference>
<reference evidence="16 17" key="1">
    <citation type="submission" date="2017-12" db="EMBL/GenBank/DDBJ databases">
        <title>Genome Sequence of a Multidrug-Resistant Candida haemulonii Isolate from a Patient with Chronic Leg Ulcers in Israel.</title>
        <authorList>
            <person name="Chow N.A."/>
            <person name="Gade L."/>
            <person name="Batra D."/>
            <person name="Rowe L.A."/>
            <person name="Ben-Ami R."/>
            <person name="Loparev V.N."/>
            <person name="Litvintseva A.P."/>
        </authorList>
    </citation>
    <scope>NUCLEOTIDE SEQUENCE [LARGE SCALE GENOMIC DNA]</scope>
    <source>
        <strain evidence="16 17">B11899</strain>
    </source>
</reference>
<evidence type="ECO:0000256" key="8">
    <source>
        <dbReference type="ARBA" id="ARBA00022842"/>
    </source>
</evidence>
<dbReference type="PROSITE" id="PS51435">
    <property type="entry name" value="AP_NUCLEASE_F1_4"/>
    <property type="match status" value="1"/>
</dbReference>
<dbReference type="EMBL" id="PKFO01000010">
    <property type="protein sequence ID" value="PVH23273.1"/>
    <property type="molecule type" value="Genomic_DNA"/>
</dbReference>
<keyword evidence="4 11" id="KW-0479">Metal-binding</keyword>
<dbReference type="GO" id="GO:0003906">
    <property type="term" value="F:DNA-(apurinic or apyrimidinic site) endonuclease activity"/>
    <property type="evidence" value="ECO:0007669"/>
    <property type="project" value="TreeGrafter"/>
</dbReference>
<dbReference type="InterPro" id="IPR036691">
    <property type="entry name" value="Endo/exonu/phosph_ase_sf"/>
</dbReference>
<keyword evidence="17" id="KW-1185">Reference proteome</keyword>
<dbReference type="InterPro" id="IPR020847">
    <property type="entry name" value="AP_endonuclease_F1_BS"/>
</dbReference>
<feature type="binding site" evidence="11">
    <location>
        <position position="65"/>
    </location>
    <ligand>
        <name>Mg(2+)</name>
        <dbReference type="ChEBI" id="CHEBI:18420"/>
        <label>1</label>
    </ligand>
</feature>
<evidence type="ECO:0000256" key="3">
    <source>
        <dbReference type="ARBA" id="ARBA00013541"/>
    </source>
</evidence>
<dbReference type="RefSeq" id="XP_025344213.1">
    <property type="nucleotide sequence ID" value="XM_025486663.1"/>
</dbReference>
<comment type="caution">
    <text evidence="16">The sequence shown here is derived from an EMBL/GenBank/DDBJ whole genome shotgun (WGS) entry which is preliminary data.</text>
</comment>
<evidence type="ECO:0000256" key="5">
    <source>
        <dbReference type="ARBA" id="ARBA00022771"/>
    </source>
</evidence>
<name>A0A2V1B0R8_9ASCO</name>
<evidence type="ECO:0000256" key="10">
    <source>
        <dbReference type="PIRSR" id="PIRSR604808-1"/>
    </source>
</evidence>
<feature type="site" description="Interaction with DNA substrate" evidence="12">
    <location>
        <position position="365"/>
    </location>
</feature>
<comment type="similarity">
    <text evidence="2">Belongs to the DNA repair enzymes AP/ExoA family.</text>
</comment>
<feature type="active site" description="Proton acceptor" evidence="10">
    <location>
        <position position="365"/>
    </location>
</feature>
<proteinExistence type="inferred from homology"/>
<comment type="cofactor">
    <cofactor evidence="11">
        <name>Mg(2+)</name>
        <dbReference type="ChEBI" id="CHEBI:18420"/>
    </cofactor>
    <cofactor evidence="11">
        <name>Mn(2+)</name>
        <dbReference type="ChEBI" id="CHEBI:29035"/>
    </cofactor>
    <text evidence="11">Probably binds two magnesium or manganese ions per subunit.</text>
</comment>
<evidence type="ECO:0000256" key="1">
    <source>
        <dbReference type="ARBA" id="ARBA00001936"/>
    </source>
</evidence>
<evidence type="ECO:0000256" key="9">
    <source>
        <dbReference type="ARBA" id="ARBA00023242"/>
    </source>
</evidence>
<evidence type="ECO:0000256" key="11">
    <source>
        <dbReference type="PIRSR" id="PIRSR604808-2"/>
    </source>
</evidence>
<dbReference type="GO" id="GO:0003677">
    <property type="term" value="F:DNA binding"/>
    <property type="evidence" value="ECO:0007669"/>
    <property type="project" value="InterPro"/>
</dbReference>
<keyword evidence="5 13" id="KW-0863">Zinc-finger</keyword>